<dbReference type="Proteomes" id="UP001227126">
    <property type="component" value="Unassembled WGS sequence"/>
</dbReference>
<reference evidence="1 2" key="1">
    <citation type="submission" date="2023-05" db="EMBL/GenBank/DDBJ databases">
        <title>Sedimentitalea sp. nov. JM2-8.</title>
        <authorList>
            <person name="Huang J."/>
        </authorList>
    </citation>
    <scope>NUCLEOTIDE SEQUENCE [LARGE SCALE GENOMIC DNA]</scope>
    <source>
        <strain evidence="1 2">JM2-8</strain>
    </source>
</reference>
<name>A0ABT7FEA9_9RHOB</name>
<gene>
    <name evidence="1" type="ORF">QO034_10070</name>
</gene>
<accession>A0ABT7FEA9</accession>
<sequence length="633" mass="72308">LRYRLASSWSCRSVVSVCSFIPATTLDSRDESHTEFVQQSHSQRLLTLVGLIASQISPQEAQDTLSYGLALFEKEMNESDGDGAWRPELFPPSDATTGLAGYLWSSLASPEASTRWQAAHVVCLLASFGETKVLGALGRLANAEQPNIFHDLSLPFYQHAAEQWVLIALRRTLNAGHCIPQELIEFILDSCSPTVTHTIIRGFAAQCALLLNKNGTVTLDEKEVARLQEINTSNFAPVSKQDTSTGPTKQSKLLNEGDRYYFGIDLPQYWFSPLGRVFGISQKEIERRVLSVIRNKWKSTATGAWVEDPRGKRGYYRDMKAHHSHGSYPRVESLSFYHAYHAMMELAGALIDDVPVLKNPDYYDRLEDWIERHWITRPDGNWLADRRDPKPPYWPDWKVTEETDEWPTSVSKDVLLRQIEHQDFIPVWGSWREVAGDREQFVRISSALVSSERSGSLVRALQTATNPMDYRIPPAGHELEINAGAFQLQGWVATDSRSEGIDEYDPWAGVVHFSSLRPASWLCDEFDLSSDSECRFWHNRSEPDGVQFRSLTWGRKEQEQEFRTAETGSRLEMQRDALLACLERLDRELVFEIQVEREFRRDSYRNRERSIGNYTPSYTLILTMGFDGTYRTT</sequence>
<evidence type="ECO:0000313" key="1">
    <source>
        <dbReference type="EMBL" id="MDK3073456.1"/>
    </source>
</evidence>
<organism evidence="1 2">
    <name type="scientific">Sedimentitalea xiamensis</name>
    <dbReference type="NCBI Taxonomy" id="3050037"/>
    <lineage>
        <taxon>Bacteria</taxon>
        <taxon>Pseudomonadati</taxon>
        <taxon>Pseudomonadota</taxon>
        <taxon>Alphaproteobacteria</taxon>
        <taxon>Rhodobacterales</taxon>
        <taxon>Paracoccaceae</taxon>
        <taxon>Sedimentitalea</taxon>
    </lineage>
</organism>
<comment type="caution">
    <text evidence="1">The sequence shown here is derived from an EMBL/GenBank/DDBJ whole genome shotgun (WGS) entry which is preliminary data.</text>
</comment>
<dbReference type="RefSeq" id="WP_284485392.1">
    <property type="nucleotide sequence ID" value="NZ_JASNJE010000009.1"/>
</dbReference>
<proteinExistence type="predicted"/>
<dbReference type="EMBL" id="JASNJE010000009">
    <property type="protein sequence ID" value="MDK3073456.1"/>
    <property type="molecule type" value="Genomic_DNA"/>
</dbReference>
<protein>
    <submittedName>
        <fullName evidence="1">Uncharacterized protein</fullName>
    </submittedName>
</protein>
<keyword evidence="2" id="KW-1185">Reference proteome</keyword>
<feature type="non-terminal residue" evidence="1">
    <location>
        <position position="1"/>
    </location>
</feature>
<evidence type="ECO:0000313" key="2">
    <source>
        <dbReference type="Proteomes" id="UP001227126"/>
    </source>
</evidence>